<evidence type="ECO:0000313" key="2">
    <source>
        <dbReference type="Proteomes" id="UP000323824"/>
    </source>
</evidence>
<keyword evidence="2" id="KW-1185">Reference proteome</keyword>
<dbReference type="KEGG" id="sper:EW093_09190"/>
<dbReference type="RefSeq" id="WP_149568112.1">
    <property type="nucleotide sequence ID" value="NZ_CP035807.1"/>
</dbReference>
<organism evidence="1 2">
    <name type="scientific">Thiospirochaeta perfilievii</name>
    <dbReference type="NCBI Taxonomy" id="252967"/>
    <lineage>
        <taxon>Bacteria</taxon>
        <taxon>Pseudomonadati</taxon>
        <taxon>Spirochaetota</taxon>
        <taxon>Spirochaetia</taxon>
        <taxon>Spirochaetales</taxon>
        <taxon>Spirochaetaceae</taxon>
        <taxon>Thiospirochaeta</taxon>
    </lineage>
</organism>
<dbReference type="Proteomes" id="UP000323824">
    <property type="component" value="Chromosome"/>
</dbReference>
<dbReference type="AlphaFoldDB" id="A0A5C1QBG9"/>
<evidence type="ECO:0000313" key="1">
    <source>
        <dbReference type="EMBL" id="QEN04871.1"/>
    </source>
</evidence>
<gene>
    <name evidence="1" type="ORF">EW093_09190</name>
</gene>
<sequence length="85" mass="9929">MNRRLILNEPESEIINLEVLDELSQDNYPQIDLTPGQWKSLITLILPRIQDRIIDRGLLTSSTESNKIFLDKIFSSLGWENIEFK</sequence>
<reference evidence="1 2" key="1">
    <citation type="submission" date="2019-02" db="EMBL/GenBank/DDBJ databases">
        <authorList>
            <person name="Fomenkov A."/>
            <person name="Dubinina G."/>
            <person name="Grabovich M."/>
            <person name="Vincze T."/>
            <person name="Roberts R.J."/>
        </authorList>
    </citation>
    <scope>NUCLEOTIDE SEQUENCE [LARGE SCALE GENOMIC DNA]</scope>
    <source>
        <strain evidence="1 2">P</strain>
    </source>
</reference>
<proteinExistence type="predicted"/>
<protein>
    <submittedName>
        <fullName evidence="1">Uncharacterized protein</fullName>
    </submittedName>
</protein>
<reference evidence="1 2" key="2">
    <citation type="submission" date="2019-09" db="EMBL/GenBank/DDBJ databases">
        <title>Complete Genome Sequence and Methylome Analysis of free living Spirochaetas.</title>
        <authorList>
            <person name="Leshcheva N."/>
            <person name="Mikheeva N."/>
        </authorList>
    </citation>
    <scope>NUCLEOTIDE SEQUENCE [LARGE SCALE GENOMIC DNA]</scope>
    <source>
        <strain evidence="1 2">P</strain>
    </source>
</reference>
<accession>A0A5C1QBG9</accession>
<dbReference type="EMBL" id="CP035807">
    <property type="protein sequence ID" value="QEN04871.1"/>
    <property type="molecule type" value="Genomic_DNA"/>
</dbReference>
<name>A0A5C1QBG9_9SPIO</name>